<sequence length="159" mass="17660">MIRRSARLVLSLLGTIAVTFALAQQPTTESTAGRVRTPAPVKNYTVSFFSDEGYPWVRVLGETADLRDPTAVVLGDTIITVYTGLEDRGTEATLTAPVAVLAPEPRLVTGPDAVRWEQRDLTVEGEDWSYEYLGPQEHRLHLKRNAHVIFETPMVDLIK</sequence>
<proteinExistence type="predicted"/>
<evidence type="ECO:0000256" key="1">
    <source>
        <dbReference type="SAM" id="SignalP"/>
    </source>
</evidence>
<feature type="chain" id="PRO_5045467114" evidence="1">
    <location>
        <begin position="24"/>
        <end position="159"/>
    </location>
</feature>
<dbReference type="RefSeq" id="WP_221029944.1">
    <property type="nucleotide sequence ID" value="NZ_CP139781.1"/>
</dbReference>
<evidence type="ECO:0000313" key="2">
    <source>
        <dbReference type="EMBL" id="WRQ89365.1"/>
    </source>
</evidence>
<reference evidence="2 3" key="1">
    <citation type="submission" date="2023-12" db="EMBL/GenBank/DDBJ databases">
        <title>Description of an unclassified Opitutus bacterium of Verrucomicrobiota.</title>
        <authorList>
            <person name="Zhang D.-F."/>
        </authorList>
    </citation>
    <scope>NUCLEOTIDE SEQUENCE [LARGE SCALE GENOMIC DNA]</scope>
    <source>
        <strain evidence="2 3">WL0086</strain>
    </source>
</reference>
<feature type="signal peptide" evidence="1">
    <location>
        <begin position="1"/>
        <end position="23"/>
    </location>
</feature>
<dbReference type="EMBL" id="CP139781">
    <property type="protein sequence ID" value="WRQ89365.1"/>
    <property type="molecule type" value="Genomic_DNA"/>
</dbReference>
<accession>A0ABZ1CCJ4</accession>
<evidence type="ECO:0000313" key="3">
    <source>
        <dbReference type="Proteomes" id="UP000738431"/>
    </source>
</evidence>
<keyword evidence="1" id="KW-0732">Signal</keyword>
<dbReference type="Proteomes" id="UP000738431">
    <property type="component" value="Chromosome"/>
</dbReference>
<protein>
    <submittedName>
        <fullName evidence="2">Uncharacterized protein</fullName>
    </submittedName>
</protein>
<organism evidence="2 3">
    <name type="scientific">Actomonas aquatica</name>
    <dbReference type="NCBI Taxonomy" id="2866162"/>
    <lineage>
        <taxon>Bacteria</taxon>
        <taxon>Pseudomonadati</taxon>
        <taxon>Verrucomicrobiota</taxon>
        <taxon>Opitutia</taxon>
        <taxon>Opitutales</taxon>
        <taxon>Opitutaceae</taxon>
        <taxon>Actomonas</taxon>
    </lineage>
</organism>
<gene>
    <name evidence="2" type="ORF">K1X11_008085</name>
</gene>
<keyword evidence="3" id="KW-1185">Reference proteome</keyword>
<name>A0ABZ1CCJ4_9BACT</name>